<gene>
    <name evidence="2" type="ORF">LSALG_LOCUS3402</name>
</gene>
<keyword evidence="3" id="KW-1185">Reference proteome</keyword>
<evidence type="ECO:0000313" key="2">
    <source>
        <dbReference type="EMBL" id="CAI9262672.1"/>
    </source>
</evidence>
<sequence length="106" mass="11792">MDEGRSLNIVENLSNKDLNVTMGEENSRSTIETSTIAPPPPFSPPPTSTIIQKTVCVLSPTFQGVINQPITSLFSFQSTDQETPSNEDKEEDEMVAFDELEFDHEE</sequence>
<feature type="compositionally biased region" description="Pro residues" evidence="1">
    <location>
        <begin position="37"/>
        <end position="47"/>
    </location>
</feature>
<dbReference type="Proteomes" id="UP001177003">
    <property type="component" value="Chromosome 0"/>
</dbReference>
<evidence type="ECO:0000256" key="1">
    <source>
        <dbReference type="SAM" id="MobiDB-lite"/>
    </source>
</evidence>
<feature type="region of interest" description="Disordered" evidence="1">
    <location>
        <begin position="22"/>
        <end position="47"/>
    </location>
</feature>
<dbReference type="EMBL" id="OX465086">
    <property type="protein sequence ID" value="CAI9262672.1"/>
    <property type="molecule type" value="Genomic_DNA"/>
</dbReference>
<dbReference type="AlphaFoldDB" id="A0AA35VGU5"/>
<evidence type="ECO:0000313" key="3">
    <source>
        <dbReference type="Proteomes" id="UP001177003"/>
    </source>
</evidence>
<accession>A0AA35VGU5</accession>
<reference evidence="2" key="1">
    <citation type="submission" date="2023-04" db="EMBL/GenBank/DDBJ databases">
        <authorList>
            <person name="Vijverberg K."/>
            <person name="Xiong W."/>
            <person name="Schranz E."/>
        </authorList>
    </citation>
    <scope>NUCLEOTIDE SEQUENCE</scope>
</reference>
<proteinExistence type="predicted"/>
<protein>
    <submittedName>
        <fullName evidence="2">Uncharacterized protein</fullName>
    </submittedName>
</protein>
<name>A0AA35VGU5_LACSI</name>
<organism evidence="2 3">
    <name type="scientific">Lactuca saligna</name>
    <name type="common">Willowleaf lettuce</name>
    <dbReference type="NCBI Taxonomy" id="75948"/>
    <lineage>
        <taxon>Eukaryota</taxon>
        <taxon>Viridiplantae</taxon>
        <taxon>Streptophyta</taxon>
        <taxon>Embryophyta</taxon>
        <taxon>Tracheophyta</taxon>
        <taxon>Spermatophyta</taxon>
        <taxon>Magnoliopsida</taxon>
        <taxon>eudicotyledons</taxon>
        <taxon>Gunneridae</taxon>
        <taxon>Pentapetalae</taxon>
        <taxon>asterids</taxon>
        <taxon>campanulids</taxon>
        <taxon>Asterales</taxon>
        <taxon>Asteraceae</taxon>
        <taxon>Cichorioideae</taxon>
        <taxon>Cichorieae</taxon>
        <taxon>Lactucinae</taxon>
        <taxon>Lactuca</taxon>
    </lineage>
</organism>